<gene>
    <name evidence="10" type="ORF">AGLY_001591</name>
</gene>
<dbReference type="PANTHER" id="PTHR33568">
    <property type="entry name" value="DNA POLYMERASE"/>
    <property type="match status" value="1"/>
</dbReference>
<dbReference type="EMBL" id="VYZN01000002">
    <property type="protein sequence ID" value="KAE9544412.1"/>
    <property type="molecule type" value="Genomic_DNA"/>
</dbReference>
<evidence type="ECO:0000259" key="9">
    <source>
        <dbReference type="Pfam" id="PF03175"/>
    </source>
</evidence>
<evidence type="ECO:0000313" key="10">
    <source>
        <dbReference type="EMBL" id="KAE9544412.1"/>
    </source>
</evidence>
<name>A0A6G0U803_APHGL</name>
<keyword evidence="7" id="KW-0238">DNA-binding</keyword>
<comment type="caution">
    <text evidence="10">The sequence shown here is derived from an EMBL/GenBank/DDBJ whole genome shotgun (WGS) entry which is preliminary data.</text>
</comment>
<comment type="catalytic activity">
    <reaction evidence="8">
        <text>DNA(n) + a 2'-deoxyribonucleoside 5'-triphosphate = DNA(n+1) + diphosphate</text>
        <dbReference type="Rhea" id="RHEA:22508"/>
        <dbReference type="Rhea" id="RHEA-COMP:17339"/>
        <dbReference type="Rhea" id="RHEA-COMP:17340"/>
        <dbReference type="ChEBI" id="CHEBI:33019"/>
        <dbReference type="ChEBI" id="CHEBI:61560"/>
        <dbReference type="ChEBI" id="CHEBI:173112"/>
        <dbReference type="EC" id="2.7.7.7"/>
    </reaction>
</comment>
<dbReference type="AlphaFoldDB" id="A0A6G0U803"/>
<dbReference type="SUPFAM" id="SSF56672">
    <property type="entry name" value="DNA/RNA polymerases"/>
    <property type="match status" value="1"/>
</dbReference>
<evidence type="ECO:0000256" key="8">
    <source>
        <dbReference type="ARBA" id="ARBA00049244"/>
    </source>
</evidence>
<reference evidence="10 11" key="1">
    <citation type="submission" date="2019-08" db="EMBL/GenBank/DDBJ databases">
        <title>The genome of the soybean aphid Biotype 1, its phylome, world population structure and adaptation to the North American continent.</title>
        <authorList>
            <person name="Giordano R."/>
            <person name="Donthu R.K."/>
            <person name="Hernandez A.G."/>
            <person name="Wright C.L."/>
            <person name="Zimin A.V."/>
        </authorList>
    </citation>
    <scope>NUCLEOTIDE SEQUENCE [LARGE SCALE GENOMIC DNA]</scope>
    <source>
        <tissue evidence="10">Whole aphids</tissue>
    </source>
</reference>
<dbReference type="PANTHER" id="PTHR33568:SF3">
    <property type="entry name" value="DNA-DIRECTED DNA POLYMERASE"/>
    <property type="match status" value="1"/>
</dbReference>
<feature type="domain" description="DNA-directed DNA polymerase family B mitochondria/virus" evidence="9">
    <location>
        <begin position="1"/>
        <end position="134"/>
    </location>
</feature>
<evidence type="ECO:0000313" key="11">
    <source>
        <dbReference type="Proteomes" id="UP000475862"/>
    </source>
</evidence>
<keyword evidence="3" id="KW-0808">Transferase</keyword>
<evidence type="ECO:0000256" key="5">
    <source>
        <dbReference type="ARBA" id="ARBA00022705"/>
    </source>
</evidence>
<keyword evidence="4" id="KW-0548">Nucleotidyltransferase</keyword>
<evidence type="ECO:0000256" key="6">
    <source>
        <dbReference type="ARBA" id="ARBA00022932"/>
    </source>
</evidence>
<organism evidence="10 11">
    <name type="scientific">Aphis glycines</name>
    <name type="common">Soybean aphid</name>
    <dbReference type="NCBI Taxonomy" id="307491"/>
    <lineage>
        <taxon>Eukaryota</taxon>
        <taxon>Metazoa</taxon>
        <taxon>Ecdysozoa</taxon>
        <taxon>Arthropoda</taxon>
        <taxon>Hexapoda</taxon>
        <taxon>Insecta</taxon>
        <taxon>Pterygota</taxon>
        <taxon>Neoptera</taxon>
        <taxon>Paraneoptera</taxon>
        <taxon>Hemiptera</taxon>
        <taxon>Sternorrhyncha</taxon>
        <taxon>Aphidomorpha</taxon>
        <taxon>Aphidoidea</taxon>
        <taxon>Aphididae</taxon>
        <taxon>Aphidini</taxon>
        <taxon>Aphis</taxon>
        <taxon>Aphis</taxon>
    </lineage>
</organism>
<evidence type="ECO:0000256" key="3">
    <source>
        <dbReference type="ARBA" id="ARBA00022679"/>
    </source>
</evidence>
<evidence type="ECO:0000256" key="7">
    <source>
        <dbReference type="ARBA" id="ARBA00023125"/>
    </source>
</evidence>
<dbReference type="Proteomes" id="UP000475862">
    <property type="component" value="Unassembled WGS sequence"/>
</dbReference>
<dbReference type="GO" id="GO:0000166">
    <property type="term" value="F:nucleotide binding"/>
    <property type="evidence" value="ECO:0007669"/>
    <property type="project" value="InterPro"/>
</dbReference>
<evidence type="ECO:0000256" key="2">
    <source>
        <dbReference type="ARBA" id="ARBA00012417"/>
    </source>
</evidence>
<accession>A0A6G0U803</accession>
<dbReference type="OrthoDB" id="6617419at2759"/>
<dbReference type="GO" id="GO:0003677">
    <property type="term" value="F:DNA binding"/>
    <property type="evidence" value="ECO:0007669"/>
    <property type="project" value="UniProtKB-KW"/>
</dbReference>
<evidence type="ECO:0000256" key="4">
    <source>
        <dbReference type="ARBA" id="ARBA00022695"/>
    </source>
</evidence>
<dbReference type="GO" id="GO:0003887">
    <property type="term" value="F:DNA-directed DNA polymerase activity"/>
    <property type="evidence" value="ECO:0007669"/>
    <property type="project" value="UniProtKB-KW"/>
</dbReference>
<keyword evidence="6" id="KW-0239">DNA-directed DNA polymerase</keyword>
<comment type="similarity">
    <text evidence="1">Belongs to the DNA polymerase type-B family.</text>
</comment>
<keyword evidence="5" id="KW-0235">DNA replication</keyword>
<dbReference type="Pfam" id="PF03175">
    <property type="entry name" value="DNA_pol_B_2"/>
    <property type="match status" value="2"/>
</dbReference>
<feature type="domain" description="DNA-directed DNA polymerase family B mitochondria/virus" evidence="9">
    <location>
        <begin position="160"/>
        <end position="257"/>
    </location>
</feature>
<sequence>MYYDNYPVGHPKKIFNTSIKKYSESNWYGFIKCKLLPPTNLYHPVLPIKSKKLVFTLCNQCHLDKIRQCTHNTDQKSLTGTWTTDEVQKAIEKGYKILKIYEVQHFEKKSNTLFKEYIKRFLKIKLETSSWKNDYRTVNDYILAVKNAVGIDLDVENIKENPGLRALAKICLNSFWGKFGQRPNQTKTEIISKPDRWYQVLLDRKLEIENIVFLTDDLVEVSYKQINEYVGNEHNTNIYIAAFTTSNARLRLYNMLDNLGEKVVYYDTDSVFYIFDDVEVKTGCMLGEWTDELGPGVHITDWVSTGPKSLAHTDNENRTTTKIKGFTLSYENIQKLNMDSMKKIMNDEIKEVQLQFQQITRNSKTKQLATTFTSKTFKMEYDKRMAMYSEGDIIETLPWGYLNN</sequence>
<dbReference type="Gene3D" id="1.10.287.690">
    <property type="entry name" value="Helix hairpin bin"/>
    <property type="match status" value="1"/>
</dbReference>
<dbReference type="GO" id="GO:0006260">
    <property type="term" value="P:DNA replication"/>
    <property type="evidence" value="ECO:0007669"/>
    <property type="project" value="UniProtKB-KW"/>
</dbReference>
<dbReference type="Gene3D" id="3.90.1600.10">
    <property type="entry name" value="Palm domain of DNA polymerase"/>
    <property type="match status" value="1"/>
</dbReference>
<evidence type="ECO:0000256" key="1">
    <source>
        <dbReference type="ARBA" id="ARBA00005755"/>
    </source>
</evidence>
<proteinExistence type="inferred from homology"/>
<keyword evidence="11" id="KW-1185">Reference proteome</keyword>
<dbReference type="InterPro" id="IPR043502">
    <property type="entry name" value="DNA/RNA_pol_sf"/>
</dbReference>
<dbReference type="EC" id="2.7.7.7" evidence="2"/>
<protein>
    <recommendedName>
        <fullName evidence="2">DNA-directed DNA polymerase</fullName>
        <ecNumber evidence="2">2.7.7.7</ecNumber>
    </recommendedName>
</protein>
<dbReference type="InterPro" id="IPR023211">
    <property type="entry name" value="DNA_pol_palm_dom_sf"/>
</dbReference>
<dbReference type="InterPro" id="IPR004868">
    <property type="entry name" value="DNA-dir_DNA_pol_B_mt/vir"/>
</dbReference>